<dbReference type="EMBL" id="CP089984">
    <property type="protein sequence ID" value="WXB13459.1"/>
    <property type="molecule type" value="Genomic_DNA"/>
</dbReference>
<proteinExistence type="predicted"/>
<dbReference type="Proteomes" id="UP001370348">
    <property type="component" value="Chromosome"/>
</dbReference>
<sequence>MEIATSKLPSAYGSRFALAAWNSMGAPASETVRARAMASMLSLRSTPETRPSRPTSAAISAASSPGPQPMSSTRSPGWRSSARSTSRRCSTTSGVR</sequence>
<accession>A0ABZ2LRB7</accession>
<organism evidence="2 3">
    <name type="scientific">Pendulispora albinea</name>
    <dbReference type="NCBI Taxonomy" id="2741071"/>
    <lineage>
        <taxon>Bacteria</taxon>
        <taxon>Pseudomonadati</taxon>
        <taxon>Myxococcota</taxon>
        <taxon>Myxococcia</taxon>
        <taxon>Myxococcales</taxon>
        <taxon>Sorangiineae</taxon>
        <taxon>Pendulisporaceae</taxon>
        <taxon>Pendulispora</taxon>
    </lineage>
</organism>
<keyword evidence="3" id="KW-1185">Reference proteome</keyword>
<evidence type="ECO:0000313" key="3">
    <source>
        <dbReference type="Proteomes" id="UP001370348"/>
    </source>
</evidence>
<evidence type="ECO:0000256" key="1">
    <source>
        <dbReference type="SAM" id="MobiDB-lite"/>
    </source>
</evidence>
<gene>
    <name evidence="2" type="ORF">LZC94_37150</name>
</gene>
<feature type="region of interest" description="Disordered" evidence="1">
    <location>
        <begin position="42"/>
        <end position="96"/>
    </location>
</feature>
<protein>
    <submittedName>
        <fullName evidence="2">Uncharacterized protein</fullName>
    </submittedName>
</protein>
<feature type="compositionally biased region" description="Low complexity" evidence="1">
    <location>
        <begin position="79"/>
        <end position="96"/>
    </location>
</feature>
<reference evidence="2 3" key="1">
    <citation type="submission" date="2021-12" db="EMBL/GenBank/DDBJ databases">
        <title>Discovery of the Pendulisporaceae a myxobacterial family with distinct sporulation behavior and unique specialized metabolism.</title>
        <authorList>
            <person name="Garcia R."/>
            <person name="Popoff A."/>
            <person name="Bader C.D."/>
            <person name="Loehr J."/>
            <person name="Walesch S."/>
            <person name="Walt C."/>
            <person name="Boldt J."/>
            <person name="Bunk B."/>
            <person name="Haeckl F.J.F.P.J."/>
            <person name="Gunesch A.P."/>
            <person name="Birkelbach J."/>
            <person name="Nuebel U."/>
            <person name="Pietschmann T."/>
            <person name="Bach T."/>
            <person name="Mueller R."/>
        </authorList>
    </citation>
    <scope>NUCLEOTIDE SEQUENCE [LARGE SCALE GENOMIC DNA]</scope>
    <source>
        <strain evidence="2 3">MSr11954</strain>
    </source>
</reference>
<feature type="compositionally biased region" description="Low complexity" evidence="1">
    <location>
        <begin position="52"/>
        <end position="65"/>
    </location>
</feature>
<evidence type="ECO:0000313" key="2">
    <source>
        <dbReference type="EMBL" id="WXB13459.1"/>
    </source>
</evidence>
<name>A0ABZ2LRB7_9BACT</name>